<feature type="active site" evidence="11">
    <location>
        <position position="121"/>
    </location>
</feature>
<evidence type="ECO:0000313" key="15">
    <source>
        <dbReference type="RefSeq" id="XP_027101079.1"/>
    </source>
</evidence>
<dbReference type="GeneID" id="113720403"/>
<dbReference type="OrthoDB" id="1706374at2759"/>
<keyword evidence="7" id="KW-0378">Hydrolase</keyword>
<dbReference type="SUPFAM" id="SSF55895">
    <property type="entry name" value="Ribonuclease Rh-like"/>
    <property type="match status" value="1"/>
</dbReference>
<evidence type="ECO:0000256" key="8">
    <source>
        <dbReference type="ARBA" id="ARBA00023157"/>
    </source>
</evidence>
<reference evidence="14" key="1">
    <citation type="journal article" date="2025" name="Foods">
        <title>Unveiling the Microbial Signatures of Arabica Coffee Cherries: Insights into Ripeness Specific Diversity, Functional Traits, and Implications for Quality and Safety.</title>
        <authorList>
            <consortium name="RefSeq"/>
            <person name="Tenea G.N."/>
            <person name="Cifuentes V."/>
            <person name="Reyes P."/>
            <person name="Cevallos-Vallejos M."/>
        </authorList>
    </citation>
    <scope>NUCLEOTIDE SEQUENCE [LARGE SCALE GENOMIC DNA]</scope>
</reference>
<sequence length="230" mass="26003">MMGIVFKLVLLILMLCPLTINSSFQYLTFVQQWPKGYCTANPSRCQRNPLPTVFTVHGLWPGNFTQILQNCKISAYTPLQNFQDWNNRNLRWPDLAKPSPTMQNFKQPRFQSFWEHEWTKHGTCSENMYPQATYFSRTIQLSQGHNILNYLATGNISPGSNPTVRSVNSTIYRAISNHVPDLMCVTPPRQTPALVEIGICFTATTTTIIDCPSQFLRTGSCGTGTISFPA</sequence>
<evidence type="ECO:0000256" key="3">
    <source>
        <dbReference type="ARBA" id="ARBA00022525"/>
    </source>
</evidence>
<comment type="similarity">
    <text evidence="2 12">Belongs to the RNase T2 family.</text>
</comment>
<evidence type="ECO:0000256" key="1">
    <source>
        <dbReference type="ARBA" id="ARBA00004239"/>
    </source>
</evidence>
<keyword evidence="9" id="KW-0325">Glycoprotein</keyword>
<keyword evidence="8" id="KW-1015">Disulfide bond</keyword>
<organism evidence="14 15">
    <name type="scientific">Coffea arabica</name>
    <name type="common">Arabian coffee</name>
    <dbReference type="NCBI Taxonomy" id="13443"/>
    <lineage>
        <taxon>Eukaryota</taxon>
        <taxon>Viridiplantae</taxon>
        <taxon>Streptophyta</taxon>
        <taxon>Embryophyta</taxon>
        <taxon>Tracheophyta</taxon>
        <taxon>Spermatophyta</taxon>
        <taxon>Magnoliopsida</taxon>
        <taxon>eudicotyledons</taxon>
        <taxon>Gunneridae</taxon>
        <taxon>Pentapetalae</taxon>
        <taxon>asterids</taxon>
        <taxon>lamiids</taxon>
        <taxon>Gentianales</taxon>
        <taxon>Rubiaceae</taxon>
        <taxon>Ixoroideae</taxon>
        <taxon>Gardenieae complex</taxon>
        <taxon>Bertiereae - Coffeeae clade</taxon>
        <taxon>Coffeeae</taxon>
        <taxon>Coffea</taxon>
    </lineage>
</organism>
<evidence type="ECO:0000313" key="14">
    <source>
        <dbReference type="Proteomes" id="UP001652660"/>
    </source>
</evidence>
<evidence type="ECO:0000256" key="13">
    <source>
        <dbReference type="SAM" id="SignalP"/>
    </source>
</evidence>
<dbReference type="InterPro" id="IPR001568">
    <property type="entry name" value="RNase_T2-like"/>
</dbReference>
<keyword evidence="4" id="KW-0540">Nuclease</keyword>
<feature type="chain" id="PRO_5027545426" evidence="13">
    <location>
        <begin position="23"/>
        <end position="230"/>
    </location>
</feature>
<evidence type="ECO:0000256" key="5">
    <source>
        <dbReference type="ARBA" id="ARBA00022729"/>
    </source>
</evidence>
<dbReference type="AlphaFoldDB" id="A0A6P6VDP2"/>
<accession>A0A6P6VDP2</accession>
<dbReference type="PANTHER" id="PTHR11240">
    <property type="entry name" value="RIBONUCLEASE T2"/>
    <property type="match status" value="1"/>
</dbReference>
<evidence type="ECO:0000256" key="11">
    <source>
        <dbReference type="PIRSR" id="PIRSR633697-1"/>
    </source>
</evidence>
<dbReference type="GO" id="GO:0003723">
    <property type="term" value="F:RNA binding"/>
    <property type="evidence" value="ECO:0007669"/>
    <property type="project" value="InterPro"/>
</dbReference>
<dbReference type="GO" id="GO:0005576">
    <property type="term" value="C:extracellular region"/>
    <property type="evidence" value="ECO:0007669"/>
    <property type="project" value="UniProtKB-SubCell"/>
</dbReference>
<reference evidence="15" key="2">
    <citation type="submission" date="2025-08" db="UniProtKB">
        <authorList>
            <consortium name="RefSeq"/>
        </authorList>
    </citation>
    <scope>IDENTIFICATION</scope>
    <source>
        <tissue evidence="15">Leaves</tissue>
    </source>
</reference>
<dbReference type="GO" id="GO:0033897">
    <property type="term" value="F:ribonuclease T2 activity"/>
    <property type="evidence" value="ECO:0007669"/>
    <property type="project" value="InterPro"/>
</dbReference>
<dbReference type="GO" id="GO:0006401">
    <property type="term" value="P:RNA catabolic process"/>
    <property type="evidence" value="ECO:0007669"/>
    <property type="project" value="TreeGrafter"/>
</dbReference>
<keyword evidence="10" id="KW-0456">Lyase</keyword>
<evidence type="ECO:0000256" key="6">
    <source>
        <dbReference type="ARBA" id="ARBA00022759"/>
    </source>
</evidence>
<keyword evidence="5 13" id="KW-0732">Signal</keyword>
<dbReference type="InterPro" id="IPR018188">
    <property type="entry name" value="RNase_T2_His_AS_1"/>
</dbReference>
<keyword evidence="3" id="KW-0964">Secreted</keyword>
<feature type="active site" evidence="11">
    <location>
        <position position="57"/>
    </location>
</feature>
<proteinExistence type="inferred from homology"/>
<keyword evidence="6" id="KW-0255">Endonuclease</keyword>
<evidence type="ECO:0000256" key="9">
    <source>
        <dbReference type="ARBA" id="ARBA00023180"/>
    </source>
</evidence>
<dbReference type="CDD" id="cd01061">
    <property type="entry name" value="RNase_T2_euk"/>
    <property type="match status" value="1"/>
</dbReference>
<dbReference type="Gene3D" id="3.90.730.10">
    <property type="entry name" value="Ribonuclease T2-like"/>
    <property type="match status" value="1"/>
</dbReference>
<dbReference type="InterPro" id="IPR033697">
    <property type="entry name" value="Ribonuclease_T2_eukaryotic"/>
</dbReference>
<evidence type="ECO:0000256" key="10">
    <source>
        <dbReference type="ARBA" id="ARBA00023239"/>
    </source>
</evidence>
<dbReference type="PROSITE" id="PS00530">
    <property type="entry name" value="RNASE_T2_1"/>
    <property type="match status" value="1"/>
</dbReference>
<evidence type="ECO:0000256" key="4">
    <source>
        <dbReference type="ARBA" id="ARBA00022722"/>
    </source>
</evidence>
<comment type="subcellular location">
    <subcellularLocation>
        <location evidence="1">Secreted</location>
        <location evidence="1">Extracellular space</location>
    </subcellularLocation>
</comment>
<evidence type="ECO:0000256" key="12">
    <source>
        <dbReference type="RuleBase" id="RU004328"/>
    </source>
</evidence>
<dbReference type="InterPro" id="IPR036430">
    <property type="entry name" value="RNase_T2-like_sf"/>
</dbReference>
<name>A0A6P6VDP2_COFAR</name>
<keyword evidence="14" id="KW-1185">Reference proteome</keyword>
<evidence type="ECO:0000256" key="2">
    <source>
        <dbReference type="ARBA" id="ARBA00007469"/>
    </source>
</evidence>
<dbReference type="PANTHER" id="PTHR11240:SF81">
    <property type="entry name" value="RIBONUCLEASE S-2"/>
    <property type="match status" value="1"/>
</dbReference>
<feature type="active site" evidence="11">
    <location>
        <position position="117"/>
    </location>
</feature>
<gene>
    <name evidence="15" type="primary">LOC113720403</name>
</gene>
<dbReference type="RefSeq" id="XP_027101079.1">
    <property type="nucleotide sequence ID" value="XM_027245278.2"/>
</dbReference>
<evidence type="ECO:0000256" key="7">
    <source>
        <dbReference type="ARBA" id="ARBA00022801"/>
    </source>
</evidence>
<dbReference type="Pfam" id="PF00445">
    <property type="entry name" value="Ribonuclease_T2"/>
    <property type="match status" value="1"/>
</dbReference>
<dbReference type="Proteomes" id="UP001652660">
    <property type="component" value="Chromosome 5e"/>
</dbReference>
<dbReference type="InterPro" id="IPR033130">
    <property type="entry name" value="RNase_T2_His_AS_2"/>
</dbReference>
<dbReference type="PROSITE" id="PS00531">
    <property type="entry name" value="RNASE_T2_2"/>
    <property type="match status" value="1"/>
</dbReference>
<dbReference type="GO" id="GO:0016787">
    <property type="term" value="F:hydrolase activity"/>
    <property type="evidence" value="ECO:0007669"/>
    <property type="project" value="UniProtKB-KW"/>
</dbReference>
<protein>
    <submittedName>
        <fullName evidence="15">Ribonuclease S-2-like</fullName>
    </submittedName>
</protein>
<feature type="signal peptide" evidence="13">
    <location>
        <begin position="1"/>
        <end position="22"/>
    </location>
</feature>